<proteinExistence type="predicted"/>
<dbReference type="HOGENOM" id="CLU_1299824_0_0_1"/>
<dbReference type="OrthoDB" id="10449933at2759"/>
<name>S3D7D4_GLAL2</name>
<organism evidence="1 2">
    <name type="scientific">Glarea lozoyensis (strain ATCC 20868 / MF5171)</name>
    <dbReference type="NCBI Taxonomy" id="1116229"/>
    <lineage>
        <taxon>Eukaryota</taxon>
        <taxon>Fungi</taxon>
        <taxon>Dikarya</taxon>
        <taxon>Ascomycota</taxon>
        <taxon>Pezizomycotina</taxon>
        <taxon>Leotiomycetes</taxon>
        <taxon>Helotiales</taxon>
        <taxon>Helotiaceae</taxon>
        <taxon>Glarea</taxon>
    </lineage>
</organism>
<gene>
    <name evidence="1" type="ORF">GLAREA_10096</name>
</gene>
<evidence type="ECO:0000313" key="1">
    <source>
        <dbReference type="EMBL" id="EPE34402.1"/>
    </source>
</evidence>
<dbReference type="RefSeq" id="XP_008078337.1">
    <property type="nucleotide sequence ID" value="XM_008080146.1"/>
</dbReference>
<accession>S3D7D4</accession>
<protein>
    <submittedName>
        <fullName evidence="1">Uncharacterized protein</fullName>
    </submittedName>
</protein>
<sequence length="212" mass="23747">MARVDTKLSTRVGGKTRLLGKSKRQAIQARGSRISFEHHHPHFHRNRLKDRLKVNVSRSAAKSTRFHNLTSHIIISPQNPKTLISVLGASALLRTTACKHQRWQQHHPLPLPPRVYWSDRVLPASEDSLFESFGTITQCYAATPVERTSVALPLGKPLLPSGGSLHFTFMFWSENRTFVPHFAWFSLERFLLLVTAVGPSMLSNIGVARGGA</sequence>
<dbReference type="Proteomes" id="UP000016922">
    <property type="component" value="Unassembled WGS sequence"/>
</dbReference>
<reference evidence="1 2" key="1">
    <citation type="journal article" date="2013" name="BMC Genomics">
        <title>Genomics-driven discovery of the pneumocandin biosynthetic gene cluster in the fungus Glarea lozoyensis.</title>
        <authorList>
            <person name="Chen L."/>
            <person name="Yue Q."/>
            <person name="Zhang X."/>
            <person name="Xiang M."/>
            <person name="Wang C."/>
            <person name="Li S."/>
            <person name="Che Y."/>
            <person name="Ortiz-Lopez F.J."/>
            <person name="Bills G.F."/>
            <person name="Liu X."/>
            <person name="An Z."/>
        </authorList>
    </citation>
    <scope>NUCLEOTIDE SEQUENCE [LARGE SCALE GENOMIC DNA]</scope>
    <source>
        <strain evidence="2">ATCC 20868 / MF5171</strain>
    </source>
</reference>
<evidence type="ECO:0000313" key="2">
    <source>
        <dbReference type="Proteomes" id="UP000016922"/>
    </source>
</evidence>
<dbReference type="EMBL" id="KE145356">
    <property type="protein sequence ID" value="EPE34402.1"/>
    <property type="molecule type" value="Genomic_DNA"/>
</dbReference>
<dbReference type="GeneID" id="19469143"/>
<keyword evidence="2" id="KW-1185">Reference proteome</keyword>
<dbReference type="KEGG" id="glz:GLAREA_10096"/>
<dbReference type="AlphaFoldDB" id="S3D7D4"/>